<comment type="caution">
    <text evidence="8">The sequence shown here is derived from an EMBL/GenBank/DDBJ whole genome shotgun (WGS) entry which is preliminary data.</text>
</comment>
<feature type="domain" description="PLD phosphodiesterase" evidence="7">
    <location>
        <begin position="128"/>
        <end position="155"/>
    </location>
</feature>
<dbReference type="Gene3D" id="3.30.870.10">
    <property type="entry name" value="Endonuclease Chain A"/>
    <property type="match status" value="1"/>
</dbReference>
<dbReference type="EMBL" id="BMAW01110928">
    <property type="protein sequence ID" value="GFT45539.1"/>
    <property type="molecule type" value="Genomic_DNA"/>
</dbReference>
<dbReference type="InterPro" id="IPR025202">
    <property type="entry name" value="PLD-like_dom"/>
</dbReference>
<dbReference type="InterPro" id="IPR051406">
    <property type="entry name" value="PLD_domain"/>
</dbReference>
<evidence type="ECO:0000256" key="4">
    <source>
        <dbReference type="ARBA" id="ARBA00038012"/>
    </source>
</evidence>
<gene>
    <name evidence="8" type="primary">PLD6</name>
    <name evidence="8" type="ORF">NPIL_499831</name>
</gene>
<dbReference type="SUPFAM" id="SSF56024">
    <property type="entry name" value="Phospholipase D/nuclease"/>
    <property type="match status" value="1"/>
</dbReference>
<dbReference type="GO" id="GO:0016042">
    <property type="term" value="P:lipid catabolic process"/>
    <property type="evidence" value="ECO:0007669"/>
    <property type="project" value="UniProtKB-KW"/>
</dbReference>
<comment type="similarity">
    <text evidence="4">Belongs to the phospholipase D family. MitoPLD/Zucchini subfamily.</text>
</comment>
<evidence type="ECO:0000256" key="2">
    <source>
        <dbReference type="ARBA" id="ARBA00022963"/>
    </source>
</evidence>
<dbReference type="PROSITE" id="PS50035">
    <property type="entry name" value="PLD"/>
    <property type="match status" value="1"/>
</dbReference>
<dbReference type="GO" id="GO:0016891">
    <property type="term" value="F:RNA endonuclease activity producing 5'-phosphomonoesters, hydrolytic mechanism"/>
    <property type="evidence" value="ECO:0007669"/>
    <property type="project" value="TreeGrafter"/>
</dbReference>
<evidence type="ECO:0000313" key="8">
    <source>
        <dbReference type="EMBL" id="GFT45539.1"/>
    </source>
</evidence>
<dbReference type="GO" id="GO:0005739">
    <property type="term" value="C:mitochondrion"/>
    <property type="evidence" value="ECO:0007669"/>
    <property type="project" value="TreeGrafter"/>
</dbReference>
<evidence type="ECO:0000256" key="3">
    <source>
        <dbReference type="ARBA" id="ARBA00023098"/>
    </source>
</evidence>
<dbReference type="InterPro" id="IPR001736">
    <property type="entry name" value="PLipase_D/transphosphatidylase"/>
</dbReference>
<dbReference type="CDD" id="cd09171">
    <property type="entry name" value="PLDc_vPLD6_like"/>
    <property type="match status" value="1"/>
</dbReference>
<dbReference type="PANTHER" id="PTHR43856:SF1">
    <property type="entry name" value="MITOCHONDRIAL CARDIOLIPIN HYDROLASE"/>
    <property type="match status" value="1"/>
</dbReference>
<reference evidence="8" key="1">
    <citation type="submission" date="2020-08" db="EMBL/GenBank/DDBJ databases">
        <title>Multicomponent nature underlies the extraordinary mechanical properties of spider dragline silk.</title>
        <authorList>
            <person name="Kono N."/>
            <person name="Nakamura H."/>
            <person name="Mori M."/>
            <person name="Yoshida Y."/>
            <person name="Ohtoshi R."/>
            <person name="Malay A.D."/>
            <person name="Moran D.A.P."/>
            <person name="Tomita M."/>
            <person name="Numata K."/>
            <person name="Arakawa K."/>
        </authorList>
    </citation>
    <scope>NUCLEOTIDE SEQUENCE</scope>
</reference>
<evidence type="ECO:0000256" key="1">
    <source>
        <dbReference type="ARBA" id="ARBA00022801"/>
    </source>
</evidence>
<protein>
    <recommendedName>
        <fullName evidence="5">Mitochondrial cardiolipin hydrolase</fullName>
    </recommendedName>
    <alternativeName>
        <fullName evidence="6">Mitochondrial phospholipase</fullName>
    </alternativeName>
</protein>
<sequence>MREGAAVRRTSAVCVITERRACLLNPGLVCRRTLSGRTCKDKNCCAMHNETSLSCLVNVLKFSKKTLDICVYMITCSILGDAIIESHERGVIVRVITESRNSGEEGEVCGSQIGRLRAAGISVRCQSNSFWMHHKFMIADKEILVNGSFNWTNQAVMGNSENLIITSKDNLVKPFITEFQKIWNKLSPTDSTGE</sequence>
<keyword evidence="3" id="KW-0443">Lipid metabolism</keyword>
<name>A0A8X6P415_NEPPI</name>
<keyword evidence="1 8" id="KW-0378">Hydrolase</keyword>
<proteinExistence type="inferred from homology"/>
<accession>A0A8X6P415</accession>
<keyword evidence="9" id="KW-1185">Reference proteome</keyword>
<dbReference type="OrthoDB" id="5205528at2759"/>
<dbReference type="Pfam" id="PF13091">
    <property type="entry name" value="PLDc_2"/>
    <property type="match status" value="1"/>
</dbReference>
<organism evidence="8 9">
    <name type="scientific">Nephila pilipes</name>
    <name type="common">Giant wood spider</name>
    <name type="synonym">Nephila maculata</name>
    <dbReference type="NCBI Taxonomy" id="299642"/>
    <lineage>
        <taxon>Eukaryota</taxon>
        <taxon>Metazoa</taxon>
        <taxon>Ecdysozoa</taxon>
        <taxon>Arthropoda</taxon>
        <taxon>Chelicerata</taxon>
        <taxon>Arachnida</taxon>
        <taxon>Araneae</taxon>
        <taxon>Araneomorphae</taxon>
        <taxon>Entelegynae</taxon>
        <taxon>Araneoidea</taxon>
        <taxon>Nephilidae</taxon>
        <taxon>Nephila</taxon>
    </lineage>
</organism>
<evidence type="ECO:0000256" key="5">
    <source>
        <dbReference type="ARBA" id="ARBA00040549"/>
    </source>
</evidence>
<evidence type="ECO:0000256" key="6">
    <source>
        <dbReference type="ARBA" id="ARBA00043167"/>
    </source>
</evidence>
<dbReference type="GO" id="GO:0034587">
    <property type="term" value="P:piRNA processing"/>
    <property type="evidence" value="ECO:0007669"/>
    <property type="project" value="TreeGrafter"/>
</dbReference>
<dbReference type="AlphaFoldDB" id="A0A8X6P415"/>
<dbReference type="Proteomes" id="UP000887013">
    <property type="component" value="Unassembled WGS sequence"/>
</dbReference>
<dbReference type="SMART" id="SM00155">
    <property type="entry name" value="PLDc"/>
    <property type="match status" value="1"/>
</dbReference>
<evidence type="ECO:0000259" key="7">
    <source>
        <dbReference type="PROSITE" id="PS50035"/>
    </source>
</evidence>
<evidence type="ECO:0000313" key="9">
    <source>
        <dbReference type="Proteomes" id="UP000887013"/>
    </source>
</evidence>
<keyword evidence="2" id="KW-0442">Lipid degradation</keyword>
<dbReference type="PANTHER" id="PTHR43856">
    <property type="entry name" value="CARDIOLIPIN HYDROLASE"/>
    <property type="match status" value="1"/>
</dbReference>